<keyword evidence="2" id="KW-0934">Plastid</keyword>
<geneLocation type="plastid" evidence="2"/>
<gene>
    <name evidence="2" type="primary">orf16</name>
</gene>
<feature type="compositionally biased region" description="Polar residues" evidence="1">
    <location>
        <begin position="47"/>
        <end position="65"/>
    </location>
</feature>
<dbReference type="AlphaFoldDB" id="A0A3G3MIC7"/>
<sequence>MVKYFTFLITLLNPFGFIRPDASIQLYVSRPSMVAMAHAPGDLPSKMANSAATPSEGCRQTTQVQYHGDGPRTETRTIACSSKRKIDKEGKVVRQSDTSKKKFTNAIEDFKNFSSGAGPSGQ</sequence>
<evidence type="ECO:0000256" key="1">
    <source>
        <dbReference type="SAM" id="MobiDB-lite"/>
    </source>
</evidence>
<name>A0A3G3MIC7_9FLOR</name>
<feature type="region of interest" description="Disordered" evidence="1">
    <location>
        <begin position="45"/>
        <end position="75"/>
    </location>
</feature>
<reference evidence="2" key="1">
    <citation type="journal article" date="2018" name="Genome Biol. Evol.">
        <title>Mitochondrial and Plastid Genomes from Coralline Red Algae Provide Insights into the Incongruent Evolutionary Histories of Organelles.</title>
        <authorList>
            <person name="Lee J."/>
            <person name="Song H.J."/>
            <person name="In Park S."/>
            <person name="Lee Y.M."/>
            <person name="Jeong S.Y."/>
            <person name="Oh Cho T."/>
            <person name="Kim J.H."/>
            <person name="Choi H.G."/>
            <person name="Choi C.G."/>
            <person name="Nelson W.A."/>
            <person name="Fredericq S."/>
            <person name="Bhattacharya D."/>
            <person name="Su Yoon H."/>
        </authorList>
    </citation>
    <scope>NUCLEOTIDE SEQUENCE</scope>
</reference>
<organism evidence="2">
    <name type="scientific">Rhodogorgon sp</name>
    <dbReference type="NCBI Taxonomy" id="2485824"/>
    <lineage>
        <taxon>Eukaryota</taxon>
        <taxon>Rhodophyta</taxon>
        <taxon>Florideophyceae</taxon>
        <taxon>Corallinophycidae</taxon>
        <taxon>Rhodogorgonales</taxon>
        <taxon>Rhodogorgonaceae</taxon>
        <taxon>Rhodogorgon</taxon>
    </lineage>
</organism>
<proteinExistence type="predicted"/>
<accession>A0A3G3MIC7</accession>
<evidence type="ECO:0000313" key="2">
    <source>
        <dbReference type="EMBL" id="AYR06574.1"/>
    </source>
</evidence>
<dbReference type="EMBL" id="MH281630">
    <property type="protein sequence ID" value="AYR06574.1"/>
    <property type="molecule type" value="Genomic_DNA"/>
</dbReference>
<protein>
    <submittedName>
        <fullName evidence="2">Uncharacterized protein</fullName>
    </submittedName>
</protein>